<dbReference type="Proteomes" id="UP000582659">
    <property type="component" value="Unassembled WGS sequence"/>
</dbReference>
<gene>
    <name evidence="10" type="ORF">BXYJ_LOCUS9341</name>
</gene>
<dbReference type="SMART" id="SM00271">
    <property type="entry name" value="DnaJ"/>
    <property type="match status" value="1"/>
</dbReference>
<dbReference type="Gene3D" id="1.10.287.110">
    <property type="entry name" value="DnaJ domain"/>
    <property type="match status" value="1"/>
</dbReference>
<dbReference type="GO" id="GO:0005789">
    <property type="term" value="C:endoplasmic reticulum membrane"/>
    <property type="evidence" value="ECO:0007669"/>
    <property type="project" value="TreeGrafter"/>
</dbReference>
<comment type="similarity">
    <text evidence="6">Belongs to the DNAJC25 family.</text>
</comment>
<evidence type="ECO:0000313" key="13">
    <source>
        <dbReference type="WBParaSite" id="BXY_0753400.1"/>
    </source>
</evidence>
<evidence type="ECO:0000256" key="8">
    <source>
        <dbReference type="SAM" id="SignalP"/>
    </source>
</evidence>
<protein>
    <submittedName>
        <fullName evidence="10">(pine wood nematode) hypothetical protein</fullName>
    </submittedName>
    <submittedName>
        <fullName evidence="13">J domain-containing protein</fullName>
    </submittedName>
</protein>
<dbReference type="CDD" id="cd06257">
    <property type="entry name" value="DnaJ"/>
    <property type="match status" value="1"/>
</dbReference>
<dbReference type="AlphaFoldDB" id="A0A1I7S3F3"/>
<organism evidence="11 13">
    <name type="scientific">Bursaphelenchus xylophilus</name>
    <name type="common">Pinewood nematode worm</name>
    <name type="synonym">Aphelenchoides xylophilus</name>
    <dbReference type="NCBI Taxonomy" id="6326"/>
    <lineage>
        <taxon>Eukaryota</taxon>
        <taxon>Metazoa</taxon>
        <taxon>Ecdysozoa</taxon>
        <taxon>Nematoda</taxon>
        <taxon>Chromadorea</taxon>
        <taxon>Rhabditida</taxon>
        <taxon>Tylenchina</taxon>
        <taxon>Tylenchomorpha</taxon>
        <taxon>Aphelenchoidea</taxon>
        <taxon>Aphelenchoididae</taxon>
        <taxon>Bursaphelenchus</taxon>
    </lineage>
</organism>
<feature type="domain" description="J" evidence="9">
    <location>
        <begin position="31"/>
        <end position="101"/>
    </location>
</feature>
<dbReference type="EMBL" id="CAJFDI010000004">
    <property type="protein sequence ID" value="CAD5226796.1"/>
    <property type="molecule type" value="Genomic_DNA"/>
</dbReference>
<dbReference type="PROSITE" id="PS00636">
    <property type="entry name" value="DNAJ_1"/>
    <property type="match status" value="1"/>
</dbReference>
<dbReference type="PANTHER" id="PTHR44176:SF1">
    <property type="entry name" value="DNAJ HOMOLOG SUBFAMILY C MEMBER 25"/>
    <property type="match status" value="1"/>
</dbReference>
<sequence>MRVVIFVLLFVLPPFIECVGLARGLYCGLETCYDVLGIEREKFDKPSLSKIYRNLARKYHPDRIRGDAAEKELAIEKFRQIATAYETLKDEETKQYYDYYLDHPEERYYNYYQYYRMKTPKVDVRLVIAGTVLLISFIQYTSARQKYSEALSYAKEQVKFRNMALDVAKERKLLEFDKSGKIKKKQPNGADPDKILGSIIEENISISGGYKKATVKNTLLFYILMLPYTTIVYGVWWSKWVTKYWINKEEYDEEAKLYLIRKNLGITVDHFNGLEDHLIQDYLDKEIWKKEEFQKWKAIKEEEEKEEMAKSARYRQYRRYMKKQAGQTISFLDE</sequence>
<evidence type="ECO:0000259" key="9">
    <source>
        <dbReference type="PROSITE" id="PS50076"/>
    </source>
</evidence>
<keyword evidence="12" id="KW-1185">Reference proteome</keyword>
<feature type="chain" id="PRO_5035359676" evidence="8">
    <location>
        <begin position="19"/>
        <end position="334"/>
    </location>
</feature>
<proteinExistence type="inferred from homology"/>
<dbReference type="PRINTS" id="PR00625">
    <property type="entry name" value="JDOMAIN"/>
</dbReference>
<evidence type="ECO:0000256" key="1">
    <source>
        <dbReference type="ARBA" id="ARBA00004141"/>
    </source>
</evidence>
<dbReference type="InterPro" id="IPR001623">
    <property type="entry name" value="DnaJ_domain"/>
</dbReference>
<dbReference type="PANTHER" id="PTHR44176">
    <property type="entry name" value="DNAJ HOMOLOG SUBFAMILY C MEMBER 25"/>
    <property type="match status" value="1"/>
</dbReference>
<evidence type="ECO:0000256" key="7">
    <source>
        <dbReference type="SAM" id="Phobius"/>
    </source>
</evidence>
<keyword evidence="5" id="KW-0143">Chaperone</keyword>
<dbReference type="eggNOG" id="KOG0722">
    <property type="taxonomic scope" value="Eukaryota"/>
</dbReference>
<evidence type="ECO:0000313" key="10">
    <source>
        <dbReference type="EMBL" id="CAD5226796.1"/>
    </source>
</evidence>
<reference evidence="13" key="1">
    <citation type="submission" date="2016-11" db="UniProtKB">
        <authorList>
            <consortium name="WormBaseParasite"/>
        </authorList>
    </citation>
    <scope>IDENTIFICATION</scope>
</reference>
<evidence type="ECO:0000256" key="2">
    <source>
        <dbReference type="ARBA" id="ARBA00022692"/>
    </source>
</evidence>
<evidence type="ECO:0000313" key="11">
    <source>
        <dbReference type="Proteomes" id="UP000095284"/>
    </source>
</evidence>
<dbReference type="FunFam" id="1.10.287.110:FF:000036">
    <property type="entry name" value="dnaJ homolog subfamily C member 25"/>
    <property type="match status" value="1"/>
</dbReference>
<dbReference type="Proteomes" id="UP000095284">
    <property type="component" value="Unplaced"/>
</dbReference>
<dbReference type="EMBL" id="CAJFCV020000004">
    <property type="protein sequence ID" value="CAG9116269.1"/>
    <property type="molecule type" value="Genomic_DNA"/>
</dbReference>
<accession>A0A1I7S3F3</accession>
<dbReference type="InterPro" id="IPR036869">
    <property type="entry name" value="J_dom_sf"/>
</dbReference>
<evidence type="ECO:0000256" key="5">
    <source>
        <dbReference type="ARBA" id="ARBA00023186"/>
    </source>
</evidence>
<dbReference type="SMR" id="A0A1I7S3F3"/>
<keyword evidence="8" id="KW-0732">Signal</keyword>
<dbReference type="Proteomes" id="UP000659654">
    <property type="component" value="Unassembled WGS sequence"/>
</dbReference>
<comment type="subcellular location">
    <subcellularLocation>
        <location evidence="1">Membrane</location>
        <topology evidence="1">Multi-pass membrane protein</topology>
    </subcellularLocation>
</comment>
<dbReference type="WBParaSite" id="BXY_0753400.1">
    <property type="protein sequence ID" value="BXY_0753400.1"/>
    <property type="gene ID" value="BXY_0753400"/>
</dbReference>
<dbReference type="InterPro" id="IPR018253">
    <property type="entry name" value="DnaJ_domain_CS"/>
</dbReference>
<evidence type="ECO:0000313" key="12">
    <source>
        <dbReference type="Proteomes" id="UP000659654"/>
    </source>
</evidence>
<dbReference type="GO" id="GO:0006457">
    <property type="term" value="P:protein folding"/>
    <property type="evidence" value="ECO:0007669"/>
    <property type="project" value="InterPro"/>
</dbReference>
<evidence type="ECO:0000256" key="3">
    <source>
        <dbReference type="ARBA" id="ARBA00022989"/>
    </source>
</evidence>
<dbReference type="PROSITE" id="PS50076">
    <property type="entry name" value="DNAJ_2"/>
    <property type="match status" value="1"/>
</dbReference>
<feature type="signal peptide" evidence="8">
    <location>
        <begin position="1"/>
        <end position="18"/>
    </location>
</feature>
<dbReference type="Pfam" id="PF00226">
    <property type="entry name" value="DnaJ"/>
    <property type="match status" value="1"/>
</dbReference>
<reference evidence="10" key="2">
    <citation type="submission" date="2020-09" db="EMBL/GenBank/DDBJ databases">
        <authorList>
            <person name="Kikuchi T."/>
        </authorList>
    </citation>
    <scope>NUCLEOTIDE SEQUENCE</scope>
    <source>
        <strain evidence="10">Ka4C1</strain>
    </source>
</reference>
<keyword evidence="3 7" id="KW-1133">Transmembrane helix</keyword>
<feature type="transmembrane region" description="Helical" evidence="7">
    <location>
        <begin position="219"/>
        <end position="238"/>
    </location>
</feature>
<name>A0A1I7S3F3_BURXY</name>
<keyword evidence="2 7" id="KW-0812">Transmembrane</keyword>
<evidence type="ECO:0000256" key="4">
    <source>
        <dbReference type="ARBA" id="ARBA00023136"/>
    </source>
</evidence>
<keyword evidence="4 7" id="KW-0472">Membrane</keyword>
<dbReference type="SUPFAM" id="SSF46565">
    <property type="entry name" value="Chaperone J-domain"/>
    <property type="match status" value="1"/>
</dbReference>
<dbReference type="InterPro" id="IPR044632">
    <property type="entry name" value="DNAJC25-like"/>
</dbReference>
<dbReference type="OrthoDB" id="270167at2759"/>
<evidence type="ECO:0000256" key="6">
    <source>
        <dbReference type="ARBA" id="ARBA00024193"/>
    </source>
</evidence>